<dbReference type="eggNOG" id="ENOG502R2ZP">
    <property type="taxonomic scope" value="Eukaryota"/>
</dbReference>
<evidence type="ECO:0000256" key="7">
    <source>
        <dbReference type="ARBA" id="ARBA00023163"/>
    </source>
</evidence>
<evidence type="ECO:0000256" key="8">
    <source>
        <dbReference type="ARBA" id="ARBA00023242"/>
    </source>
</evidence>
<dbReference type="OrthoDB" id="2538135at2759"/>
<dbReference type="PROSITE" id="PS00463">
    <property type="entry name" value="ZN2_CY6_FUNGAL_1"/>
    <property type="match status" value="1"/>
</dbReference>
<dbReference type="InterPro" id="IPR036864">
    <property type="entry name" value="Zn2-C6_fun-type_DNA-bd_sf"/>
</dbReference>
<evidence type="ECO:0000256" key="4">
    <source>
        <dbReference type="ARBA" id="ARBA00022833"/>
    </source>
</evidence>
<evidence type="ECO:0000256" key="11">
    <source>
        <dbReference type="SAM" id="MobiDB-lite"/>
    </source>
</evidence>
<sequence length="716" mass="78340">MTKKLSALEKKNRKPASRACVFCHAKHLQCSNERPCKNCVKRNIADQCQDIVRRRAKYLNNGERQHGRKKRRRTADHEVDSAGDTTSKSFVSNSTCSSSSNLSSLAADSAIQNDGKDDESNRTRENKADSKNTRPLDNIFTDENATGPKWPEDQLGIDGSSVPSNAPFRPFEGPRIIPPDIDDSFASEQASTVRPDALDPLSAPSLQQQFPINFQGDGQSAMQNQGDTTVSPVLPTPFATSSATDIFEPSKGTLIPNTMSDTTNDVLNKLLHDTPVQSDDLALAGRMSRSQSIASDNMSNMFSSNYLNQEYLMLGDIILNSKPSSPSSSTDAQGYSQEATISPANTMLRDASLSMDTSKGPESSEGDPARAAYLAHKLKDTRPFISLGVSNNFSARGTTSMDSPAATHSGVYGKKTGSENLGDMAGTSGSAMDTASPLGTVRGNGEYSSTDQNGAGKATAANVASAVDPVNSSSSAYISPLASHNIYQSVKDIYSHRTMNFDYPQSYHSLTHFLKERFSGRDLSDEKRKEKRQNLLIILKLIASYRPTFISAHKSLLKPYDLLFLEMSFQRSLLDCEKLSQLNSSPTIMWRRTGEIVSISNDLLSILGLSVSEILSKRTFIIELMYDDESIINYFKLFQSVAVGSLHSRIVTTCKLKKKPAGDSSTRNGILAESMPRDHIEFCSVWTVKRDLFDIPMLIVGQFLPVLPGGEGVRKY</sequence>
<dbReference type="HOGENOM" id="CLU_010748_2_2_1"/>
<reference evidence="13 14" key="1">
    <citation type="journal article" date="2012" name="G3 (Bethesda)">
        <title>Pichia sorbitophila, an interspecies yeast hybrid reveals early steps of genome resolution following polyploidization.</title>
        <authorList>
            <person name="Leh Louis V."/>
            <person name="Despons L."/>
            <person name="Friedrich A."/>
            <person name="Martin T."/>
            <person name="Durrens P."/>
            <person name="Casaregola S."/>
            <person name="Neuveglise C."/>
            <person name="Fairhead C."/>
            <person name="Marck C."/>
            <person name="Cruz J.A."/>
            <person name="Straub M.L."/>
            <person name="Kugler V."/>
            <person name="Sacerdot C."/>
            <person name="Uzunov Z."/>
            <person name="Thierry A."/>
            <person name="Weiss S."/>
            <person name="Bleykasten C."/>
            <person name="De Montigny J."/>
            <person name="Jacques N."/>
            <person name="Jung P."/>
            <person name="Lemaire M."/>
            <person name="Mallet S."/>
            <person name="Morel G."/>
            <person name="Richard G.F."/>
            <person name="Sarkar A."/>
            <person name="Savel G."/>
            <person name="Schacherer J."/>
            <person name="Seret M.L."/>
            <person name="Talla E."/>
            <person name="Samson G."/>
            <person name="Jubin C."/>
            <person name="Poulain J."/>
            <person name="Vacherie B."/>
            <person name="Barbe V."/>
            <person name="Pelletier E."/>
            <person name="Sherman D.J."/>
            <person name="Westhof E."/>
            <person name="Weissenbach J."/>
            <person name="Baret P.V."/>
            <person name="Wincker P."/>
            <person name="Gaillardin C."/>
            <person name="Dujon B."/>
            <person name="Souciet J.L."/>
        </authorList>
    </citation>
    <scope>NUCLEOTIDE SEQUENCE [LARGE SCALE GENOMIC DNA]</scope>
    <source>
        <strain evidence="14">ATCC MYA-4447 / BCRC 22081 / CBS 7064 / NBRC 10061 / NRRL Y-12695</strain>
    </source>
</reference>
<dbReference type="InParanoid" id="G8Y196"/>
<feature type="domain" description="Zn(2)-C6 fungal-type" evidence="12">
    <location>
        <begin position="19"/>
        <end position="48"/>
    </location>
</feature>
<keyword evidence="3" id="KW-0479">Metal-binding</keyword>
<dbReference type="PROSITE" id="PS50048">
    <property type="entry name" value="ZN2_CY6_FUNGAL_2"/>
    <property type="match status" value="1"/>
</dbReference>
<protein>
    <recommendedName>
        <fullName evidence="10">Glucose starvation modulator protein 1</fullName>
    </recommendedName>
</protein>
<proteinExistence type="inferred from homology"/>
<evidence type="ECO:0000256" key="6">
    <source>
        <dbReference type="ARBA" id="ARBA00023125"/>
    </source>
</evidence>
<dbReference type="EMBL" id="FO082046">
    <property type="protein sequence ID" value="CCE86599.1"/>
    <property type="molecule type" value="Genomic_DNA"/>
</dbReference>
<dbReference type="PANTHER" id="PTHR47659">
    <property type="entry name" value="ZN(II)2CYS6 TRANSCRIPTION FACTOR (EUROFUNG)-RELATED"/>
    <property type="match status" value="1"/>
</dbReference>
<dbReference type="GO" id="GO:0000977">
    <property type="term" value="F:RNA polymerase II transcription regulatory region sequence-specific DNA binding"/>
    <property type="evidence" value="ECO:0007669"/>
    <property type="project" value="TreeGrafter"/>
</dbReference>
<dbReference type="Pfam" id="PF24990">
    <property type="entry name" value="PAS_13"/>
    <property type="match status" value="1"/>
</dbReference>
<gene>
    <name evidence="13" type="primary">Piso0_005096</name>
    <name evidence="13" type="ORF">GNLVRS01_PISO0N07779g</name>
</gene>
<evidence type="ECO:0000256" key="1">
    <source>
        <dbReference type="ARBA" id="ARBA00004123"/>
    </source>
</evidence>
<dbReference type="PANTHER" id="PTHR47659:SF8">
    <property type="entry name" value="GLUCOSE STARVATION MODULATOR PROTEIN 1"/>
    <property type="match status" value="1"/>
</dbReference>
<evidence type="ECO:0000313" key="13">
    <source>
        <dbReference type="EMBL" id="CCE86599.1"/>
    </source>
</evidence>
<dbReference type="SMART" id="SM00066">
    <property type="entry name" value="GAL4"/>
    <property type="match status" value="1"/>
</dbReference>
<dbReference type="GO" id="GO:0000981">
    <property type="term" value="F:DNA-binding transcription factor activity, RNA polymerase II-specific"/>
    <property type="evidence" value="ECO:0007669"/>
    <property type="project" value="InterPro"/>
</dbReference>
<evidence type="ECO:0000313" key="14">
    <source>
        <dbReference type="Proteomes" id="UP000005222"/>
    </source>
</evidence>
<dbReference type="InterPro" id="IPR056751">
    <property type="entry name" value="PAS_13"/>
</dbReference>
<evidence type="ECO:0000256" key="5">
    <source>
        <dbReference type="ARBA" id="ARBA00023015"/>
    </source>
</evidence>
<feature type="compositionally biased region" description="Low complexity" evidence="11">
    <location>
        <begin position="86"/>
        <end position="109"/>
    </location>
</feature>
<comment type="subcellular location">
    <subcellularLocation>
        <location evidence="1">Nucleus</location>
    </subcellularLocation>
</comment>
<keyword evidence="4" id="KW-0862">Zinc</keyword>
<name>G8Y196_PICSO</name>
<feature type="region of interest" description="Disordered" evidence="11">
    <location>
        <begin position="323"/>
        <end position="345"/>
    </location>
</feature>
<dbReference type="AlphaFoldDB" id="G8Y196"/>
<dbReference type="Proteomes" id="UP000005222">
    <property type="component" value="Chromosome N"/>
</dbReference>
<feature type="region of interest" description="Disordered" evidence="11">
    <location>
        <begin position="398"/>
        <end position="418"/>
    </location>
</feature>
<comment type="similarity">
    <text evidence="2">Belongs to the ERT1/acuK family.</text>
</comment>
<dbReference type="OMA" id="FCHEKHL"/>
<dbReference type="CDD" id="cd00067">
    <property type="entry name" value="GAL4"/>
    <property type="match status" value="1"/>
</dbReference>
<evidence type="ECO:0000259" key="12">
    <source>
        <dbReference type="PROSITE" id="PS50048"/>
    </source>
</evidence>
<keyword evidence="8" id="KW-0539">Nucleus</keyword>
<accession>G8Y196</accession>
<dbReference type="GO" id="GO:0008270">
    <property type="term" value="F:zinc ion binding"/>
    <property type="evidence" value="ECO:0007669"/>
    <property type="project" value="InterPro"/>
</dbReference>
<comment type="function">
    <text evidence="9">Transcription factor which regulates nonfermentable carbon utilization.</text>
</comment>
<feature type="region of interest" description="Disordered" evidence="11">
    <location>
        <begin position="59"/>
        <end position="160"/>
    </location>
</feature>
<dbReference type="GO" id="GO:0009267">
    <property type="term" value="P:cellular response to starvation"/>
    <property type="evidence" value="ECO:0007669"/>
    <property type="project" value="TreeGrafter"/>
</dbReference>
<evidence type="ECO:0000256" key="9">
    <source>
        <dbReference type="ARBA" id="ARBA00037336"/>
    </source>
</evidence>
<dbReference type="InterPro" id="IPR050335">
    <property type="entry name" value="ERT1_acuK_gluconeogen_tf"/>
</dbReference>
<keyword evidence="7" id="KW-0804">Transcription</keyword>
<evidence type="ECO:0000256" key="2">
    <source>
        <dbReference type="ARBA" id="ARBA00010855"/>
    </source>
</evidence>
<keyword evidence="6" id="KW-0238">DNA-binding</keyword>
<dbReference type="STRING" id="559304.G8Y196"/>
<feature type="compositionally biased region" description="Polar residues" evidence="11">
    <location>
        <begin position="330"/>
        <end position="345"/>
    </location>
</feature>
<dbReference type="GO" id="GO:0005634">
    <property type="term" value="C:nucleus"/>
    <property type="evidence" value="ECO:0007669"/>
    <property type="project" value="UniProtKB-SubCell"/>
</dbReference>
<feature type="compositionally biased region" description="Basic and acidic residues" evidence="11">
    <location>
        <begin position="114"/>
        <end position="134"/>
    </location>
</feature>
<organism evidence="13 14">
    <name type="scientific">Pichia sorbitophila (strain ATCC MYA-4447 / BCRC 22081 / CBS 7064 / NBRC 10061 / NRRL Y-12695)</name>
    <name type="common">Hybrid yeast</name>
    <dbReference type="NCBI Taxonomy" id="559304"/>
    <lineage>
        <taxon>Eukaryota</taxon>
        <taxon>Fungi</taxon>
        <taxon>Dikarya</taxon>
        <taxon>Ascomycota</taxon>
        <taxon>Saccharomycotina</taxon>
        <taxon>Pichiomycetes</taxon>
        <taxon>Debaryomycetaceae</taxon>
        <taxon>Millerozyma</taxon>
    </lineage>
</organism>
<keyword evidence="5" id="KW-0805">Transcription regulation</keyword>
<evidence type="ECO:0000256" key="10">
    <source>
        <dbReference type="ARBA" id="ARBA00039294"/>
    </source>
</evidence>
<dbReference type="Pfam" id="PF00172">
    <property type="entry name" value="Zn_clus"/>
    <property type="match status" value="1"/>
</dbReference>
<dbReference type="SUPFAM" id="SSF57701">
    <property type="entry name" value="Zn2/Cys6 DNA-binding domain"/>
    <property type="match status" value="1"/>
</dbReference>
<dbReference type="InterPro" id="IPR001138">
    <property type="entry name" value="Zn2Cys6_DnaBD"/>
</dbReference>
<evidence type="ECO:0000256" key="3">
    <source>
        <dbReference type="ARBA" id="ARBA00022723"/>
    </source>
</evidence>
<keyword evidence="14" id="KW-1185">Reference proteome</keyword>